<keyword evidence="2 8" id="KW-0813">Transport</keyword>
<gene>
    <name evidence="10" type="ORF">DI536_05475</name>
</gene>
<evidence type="ECO:0000313" key="11">
    <source>
        <dbReference type="Proteomes" id="UP000249061"/>
    </source>
</evidence>
<comment type="similarity">
    <text evidence="8">Belongs to the binding-protein-dependent transport system permease family.</text>
</comment>
<dbReference type="GO" id="GO:0005886">
    <property type="term" value="C:plasma membrane"/>
    <property type="evidence" value="ECO:0007669"/>
    <property type="project" value="UniProtKB-SubCell"/>
</dbReference>
<accession>A0A2W5W0K3</accession>
<evidence type="ECO:0000256" key="2">
    <source>
        <dbReference type="ARBA" id="ARBA00022448"/>
    </source>
</evidence>
<evidence type="ECO:0000256" key="5">
    <source>
        <dbReference type="ARBA" id="ARBA00022692"/>
    </source>
</evidence>
<feature type="transmembrane region" description="Helical" evidence="8">
    <location>
        <begin position="82"/>
        <end position="101"/>
    </location>
</feature>
<keyword evidence="7 8" id="KW-0472">Membrane</keyword>
<dbReference type="CDD" id="cd06261">
    <property type="entry name" value="TM_PBP2"/>
    <property type="match status" value="2"/>
</dbReference>
<evidence type="ECO:0000256" key="1">
    <source>
        <dbReference type="ARBA" id="ARBA00004429"/>
    </source>
</evidence>
<proteinExistence type="inferred from homology"/>
<feature type="transmembrane region" description="Helical" evidence="8">
    <location>
        <begin position="281"/>
        <end position="303"/>
    </location>
</feature>
<evidence type="ECO:0000256" key="7">
    <source>
        <dbReference type="ARBA" id="ARBA00023136"/>
    </source>
</evidence>
<dbReference type="Gene3D" id="1.10.3720.10">
    <property type="entry name" value="MetI-like"/>
    <property type="match status" value="2"/>
</dbReference>
<keyword evidence="5 8" id="KW-0812">Transmembrane</keyword>
<feature type="transmembrane region" description="Helical" evidence="8">
    <location>
        <begin position="48"/>
        <end position="70"/>
    </location>
</feature>
<feature type="transmembrane region" description="Helical" evidence="8">
    <location>
        <begin position="121"/>
        <end position="147"/>
    </location>
</feature>
<feature type="transmembrane region" description="Helical" evidence="8">
    <location>
        <begin position="395"/>
        <end position="414"/>
    </location>
</feature>
<evidence type="ECO:0000313" key="10">
    <source>
        <dbReference type="EMBL" id="PZR16611.1"/>
    </source>
</evidence>
<dbReference type="EMBL" id="QFQP01000003">
    <property type="protein sequence ID" value="PZR16611.1"/>
    <property type="molecule type" value="Genomic_DNA"/>
</dbReference>
<dbReference type="SUPFAM" id="SSF161098">
    <property type="entry name" value="MetI-like"/>
    <property type="match status" value="2"/>
</dbReference>
<feature type="transmembrane region" description="Helical" evidence="8">
    <location>
        <begin position="505"/>
        <end position="525"/>
    </location>
</feature>
<evidence type="ECO:0000256" key="4">
    <source>
        <dbReference type="ARBA" id="ARBA00022519"/>
    </source>
</evidence>
<dbReference type="InterPro" id="IPR035906">
    <property type="entry name" value="MetI-like_sf"/>
</dbReference>
<evidence type="ECO:0000256" key="6">
    <source>
        <dbReference type="ARBA" id="ARBA00022989"/>
    </source>
</evidence>
<evidence type="ECO:0000256" key="8">
    <source>
        <dbReference type="RuleBase" id="RU363032"/>
    </source>
</evidence>
<feature type="transmembrane region" description="Helical" evidence="8">
    <location>
        <begin position="168"/>
        <end position="193"/>
    </location>
</feature>
<feature type="transmembrane region" description="Helical" evidence="8">
    <location>
        <begin position="365"/>
        <end position="383"/>
    </location>
</feature>
<feature type="transmembrane region" description="Helical" evidence="8">
    <location>
        <begin position="230"/>
        <end position="252"/>
    </location>
</feature>
<evidence type="ECO:0000256" key="3">
    <source>
        <dbReference type="ARBA" id="ARBA00022475"/>
    </source>
</evidence>
<keyword evidence="6 8" id="KW-1133">Transmembrane helix</keyword>
<feature type="domain" description="ABC transmembrane type-1" evidence="9">
    <location>
        <begin position="44"/>
        <end position="246"/>
    </location>
</feature>
<dbReference type="Proteomes" id="UP000249061">
    <property type="component" value="Unassembled WGS sequence"/>
</dbReference>
<protein>
    <submittedName>
        <fullName evidence="10">Iron ABC transporter permease</fullName>
    </submittedName>
</protein>
<comment type="subcellular location">
    <subcellularLocation>
        <location evidence="1">Cell inner membrane</location>
        <topology evidence="1">Multi-pass membrane protein</topology>
    </subcellularLocation>
    <subcellularLocation>
        <location evidence="8">Cell membrane</location>
        <topology evidence="8">Multi-pass membrane protein</topology>
    </subcellularLocation>
</comment>
<comment type="caution">
    <text evidence="10">The sequence shown here is derived from an EMBL/GenBank/DDBJ whole genome shotgun (WGS) entry which is preliminary data.</text>
</comment>
<feature type="domain" description="ABC transmembrane type-1" evidence="9">
    <location>
        <begin position="324"/>
        <end position="525"/>
    </location>
</feature>
<keyword evidence="4" id="KW-0997">Cell inner membrane</keyword>
<sequence length="532" mass="55358">MKWPLAALLLGFFGAPVALLLLQAGAPGANWLALWAAPDNLAALHGTVVTSLGASAFAFTLGVPLALLLARTDLPWRGALKALLTLPAALPPFILGMGWVALANPRAGLLNLLTSPGTFDIYGAVGIAFVLGGAGLPLVLLPTLAASARVDSSLEEAARMSGASTSRAVLSVTLPLVLPAALSGTALCFLFAASAFGVPYLLGVTATPPTPTLTTRIYGEVLMGGGLQRAVILSVELLVLAIAVLSASRALARRGAVRLSSGKGLSIRPIGLGRWRTPLGLLAWFVAFIVVVLPLIAIALTSLQPVWGQLTGLTTRHWGAVLSNARTIDAALRSLLLAVTTGLIVTLLGLAIAMTRRRALEFAGAAPYAIPGTVLALAFIIAFSRDVRFIAFERVAFVLTMGNTLWLLLVAYSVKHLAFGVRNASDGIAQLDGSLTEAARISGASRFRAFLDATVPQLRAPLTAAFTITFLTCFTELTLSVLLIPTGRDVLGTLLFELQSYADPGSAAVIACAFVLLVLATQLVLGARREAR</sequence>
<dbReference type="InterPro" id="IPR000515">
    <property type="entry name" value="MetI-like"/>
</dbReference>
<dbReference type="Pfam" id="PF00528">
    <property type="entry name" value="BPD_transp_1"/>
    <property type="match status" value="2"/>
</dbReference>
<feature type="transmembrane region" description="Helical" evidence="8">
    <location>
        <begin position="331"/>
        <end position="353"/>
    </location>
</feature>
<reference evidence="10 11" key="1">
    <citation type="submission" date="2017-08" db="EMBL/GenBank/DDBJ databases">
        <title>Infants hospitalized years apart are colonized by the same room-sourced microbial strains.</title>
        <authorList>
            <person name="Brooks B."/>
            <person name="Olm M.R."/>
            <person name="Firek B.A."/>
            <person name="Baker R."/>
            <person name="Thomas B.C."/>
            <person name="Morowitz M.J."/>
            <person name="Banfield J.F."/>
        </authorList>
    </citation>
    <scope>NUCLEOTIDE SEQUENCE [LARGE SCALE GENOMIC DNA]</scope>
    <source>
        <strain evidence="10">S2_003_000_R2_14</strain>
    </source>
</reference>
<name>A0A2W5W0K3_9BACT</name>
<feature type="transmembrane region" description="Helical" evidence="8">
    <location>
        <begin position="464"/>
        <end position="485"/>
    </location>
</feature>
<dbReference type="PROSITE" id="PS50928">
    <property type="entry name" value="ABC_TM1"/>
    <property type="match status" value="2"/>
</dbReference>
<dbReference type="PANTHER" id="PTHR43357">
    <property type="entry name" value="INNER MEMBRANE ABC TRANSPORTER PERMEASE PROTEIN YDCV"/>
    <property type="match status" value="1"/>
</dbReference>
<dbReference type="PANTHER" id="PTHR43357:SF4">
    <property type="entry name" value="INNER MEMBRANE ABC TRANSPORTER PERMEASE PROTEIN YDCV"/>
    <property type="match status" value="1"/>
</dbReference>
<keyword evidence="3" id="KW-1003">Cell membrane</keyword>
<dbReference type="AlphaFoldDB" id="A0A2W5W0K3"/>
<organism evidence="10 11">
    <name type="scientific">Archangium gephyra</name>
    <dbReference type="NCBI Taxonomy" id="48"/>
    <lineage>
        <taxon>Bacteria</taxon>
        <taxon>Pseudomonadati</taxon>
        <taxon>Myxococcota</taxon>
        <taxon>Myxococcia</taxon>
        <taxon>Myxococcales</taxon>
        <taxon>Cystobacterineae</taxon>
        <taxon>Archangiaceae</taxon>
        <taxon>Archangium</taxon>
    </lineage>
</organism>
<dbReference type="GO" id="GO:0055085">
    <property type="term" value="P:transmembrane transport"/>
    <property type="evidence" value="ECO:0007669"/>
    <property type="project" value="InterPro"/>
</dbReference>
<evidence type="ECO:0000259" key="9">
    <source>
        <dbReference type="PROSITE" id="PS50928"/>
    </source>
</evidence>